<feature type="domain" description="J" evidence="16">
    <location>
        <begin position="5"/>
        <end position="70"/>
    </location>
</feature>
<feature type="binding site" evidence="14">
    <location>
        <position position="150"/>
    </location>
    <ligand>
        <name>Zn(2+)</name>
        <dbReference type="ChEBI" id="CHEBI:29105"/>
        <label>1</label>
    </ligand>
</feature>
<dbReference type="InterPro" id="IPR002939">
    <property type="entry name" value="DnaJ_C"/>
</dbReference>
<dbReference type="GO" id="GO:0006260">
    <property type="term" value="P:DNA replication"/>
    <property type="evidence" value="ECO:0007669"/>
    <property type="project" value="UniProtKB-KW"/>
</dbReference>
<reference evidence="18" key="1">
    <citation type="journal article" date="2015" name="PeerJ">
        <title>First genomic representation of candidate bacterial phylum KSB3 points to enhanced environmental sensing as a trigger of wastewater bulking.</title>
        <authorList>
            <person name="Sekiguchi Y."/>
            <person name="Ohashi A."/>
            <person name="Parks D.H."/>
            <person name="Yamauchi T."/>
            <person name="Tyson G.W."/>
            <person name="Hugenholtz P."/>
        </authorList>
    </citation>
    <scope>NUCLEOTIDE SEQUENCE [LARGE SCALE GENOMIC DNA]</scope>
</reference>
<evidence type="ECO:0000259" key="17">
    <source>
        <dbReference type="PROSITE" id="PS51188"/>
    </source>
</evidence>
<dbReference type="Proteomes" id="UP000030661">
    <property type="component" value="Unassembled WGS sequence"/>
</dbReference>
<dbReference type="Pfam" id="PF01556">
    <property type="entry name" value="DnaJ_C"/>
    <property type="match status" value="1"/>
</dbReference>
<dbReference type="InterPro" id="IPR036869">
    <property type="entry name" value="J_dom_sf"/>
</dbReference>
<dbReference type="FunFam" id="1.10.287.110:FF:000034">
    <property type="entry name" value="Chaperone protein DnaJ"/>
    <property type="match status" value="1"/>
</dbReference>
<protein>
    <recommendedName>
        <fullName evidence="13 14">Chaperone protein DnaJ</fullName>
    </recommendedName>
</protein>
<evidence type="ECO:0000256" key="13">
    <source>
        <dbReference type="ARBA" id="ARBA00067609"/>
    </source>
</evidence>
<dbReference type="GO" id="GO:0009408">
    <property type="term" value="P:response to heat"/>
    <property type="evidence" value="ECO:0007669"/>
    <property type="project" value="InterPro"/>
</dbReference>
<dbReference type="Gene3D" id="2.60.260.20">
    <property type="entry name" value="Urease metallochaperone UreE, N-terminal domain"/>
    <property type="match status" value="2"/>
</dbReference>
<keyword evidence="9 14" id="KW-0346">Stress response</keyword>
<dbReference type="Pfam" id="PF00226">
    <property type="entry name" value="DnaJ"/>
    <property type="match status" value="1"/>
</dbReference>
<keyword evidence="3 14" id="KW-0963">Cytoplasm</keyword>
<gene>
    <name evidence="14" type="primary">dnaJ</name>
    <name evidence="18" type="ORF">U27_00885</name>
</gene>
<evidence type="ECO:0000256" key="7">
    <source>
        <dbReference type="ARBA" id="ARBA00022771"/>
    </source>
</evidence>
<dbReference type="PRINTS" id="PR00625">
    <property type="entry name" value="JDOMAIN"/>
</dbReference>
<evidence type="ECO:0000256" key="8">
    <source>
        <dbReference type="ARBA" id="ARBA00022833"/>
    </source>
</evidence>
<accession>A0A081C8T2</accession>
<feature type="binding site" evidence="14">
    <location>
        <position position="189"/>
    </location>
    <ligand>
        <name>Zn(2+)</name>
        <dbReference type="ChEBI" id="CHEBI:29105"/>
        <label>2</label>
    </ligand>
</feature>
<comment type="domain">
    <text evidence="14">The J domain is necessary and sufficient to stimulate DnaK ATPase activity. Zinc center 1 plays an important role in the autonomous, DnaK-independent chaperone activity of DnaJ. Zinc center 2 is essential for interaction with DnaK and for DnaJ activity.</text>
</comment>
<dbReference type="InterPro" id="IPR018253">
    <property type="entry name" value="DnaJ_domain_CS"/>
</dbReference>
<feature type="binding site" evidence="14">
    <location>
        <position position="153"/>
    </location>
    <ligand>
        <name>Zn(2+)</name>
        <dbReference type="ChEBI" id="CHEBI:29105"/>
        <label>1</label>
    </ligand>
</feature>
<evidence type="ECO:0000256" key="5">
    <source>
        <dbReference type="ARBA" id="ARBA00022723"/>
    </source>
</evidence>
<dbReference type="SUPFAM" id="SSF57938">
    <property type="entry name" value="DnaJ/Hsp40 cysteine-rich domain"/>
    <property type="match status" value="1"/>
</dbReference>
<dbReference type="InterPro" id="IPR001623">
    <property type="entry name" value="DnaJ_domain"/>
</dbReference>
<dbReference type="GO" id="GO:0042026">
    <property type="term" value="P:protein refolding"/>
    <property type="evidence" value="ECO:0007669"/>
    <property type="project" value="TreeGrafter"/>
</dbReference>
<dbReference type="CDD" id="cd06257">
    <property type="entry name" value="DnaJ"/>
    <property type="match status" value="1"/>
</dbReference>
<dbReference type="NCBIfam" id="NF008035">
    <property type="entry name" value="PRK10767.1"/>
    <property type="match status" value="1"/>
</dbReference>
<dbReference type="Gene3D" id="2.10.230.10">
    <property type="entry name" value="Heat shock protein DnaJ, cysteine-rich domain"/>
    <property type="match status" value="1"/>
</dbReference>
<organism evidence="18">
    <name type="scientific">Vecturithrix granuli</name>
    <dbReference type="NCBI Taxonomy" id="1499967"/>
    <lineage>
        <taxon>Bacteria</taxon>
        <taxon>Candidatus Moduliflexota</taxon>
        <taxon>Candidatus Vecturitrichia</taxon>
        <taxon>Candidatus Vecturitrichales</taxon>
        <taxon>Candidatus Vecturitrichaceae</taxon>
        <taxon>Candidatus Vecturithrix</taxon>
    </lineage>
</organism>
<evidence type="ECO:0000313" key="18">
    <source>
        <dbReference type="EMBL" id="GAK60987.1"/>
    </source>
</evidence>
<dbReference type="FunFam" id="2.60.260.20:FF:000004">
    <property type="entry name" value="Molecular chaperone DnaJ"/>
    <property type="match status" value="1"/>
</dbReference>
<evidence type="ECO:0000256" key="1">
    <source>
        <dbReference type="ARBA" id="ARBA00004496"/>
    </source>
</evidence>
<evidence type="ECO:0000256" key="12">
    <source>
        <dbReference type="ARBA" id="ARBA00061004"/>
    </source>
</evidence>
<dbReference type="FunFam" id="2.10.230.10:FF:000002">
    <property type="entry name" value="Molecular chaperone DnaJ"/>
    <property type="match status" value="1"/>
</dbReference>
<keyword evidence="6 14" id="KW-0677">Repeat</keyword>
<dbReference type="InterPro" id="IPR001305">
    <property type="entry name" value="HSP_DnaJ_Cys-rich_dom"/>
</dbReference>
<dbReference type="GO" id="GO:0005737">
    <property type="term" value="C:cytoplasm"/>
    <property type="evidence" value="ECO:0007669"/>
    <property type="project" value="UniProtKB-SubCell"/>
</dbReference>
<dbReference type="CDD" id="cd10747">
    <property type="entry name" value="DnaJ_C"/>
    <property type="match status" value="1"/>
</dbReference>
<dbReference type="CDD" id="cd10719">
    <property type="entry name" value="DnaJ_zf"/>
    <property type="match status" value="1"/>
</dbReference>
<evidence type="ECO:0000256" key="10">
    <source>
        <dbReference type="ARBA" id="ARBA00023186"/>
    </source>
</evidence>
<keyword evidence="8 14" id="KW-0862">Zinc</keyword>
<dbReference type="GO" id="GO:0031072">
    <property type="term" value="F:heat shock protein binding"/>
    <property type="evidence" value="ECO:0007669"/>
    <property type="project" value="InterPro"/>
</dbReference>
<keyword evidence="5 14" id="KW-0479">Metal-binding</keyword>
<keyword evidence="19" id="KW-1185">Reference proteome</keyword>
<dbReference type="PROSITE" id="PS00636">
    <property type="entry name" value="DNAJ_1"/>
    <property type="match status" value="1"/>
</dbReference>
<evidence type="ECO:0000256" key="2">
    <source>
        <dbReference type="ARBA" id="ARBA00011738"/>
    </source>
</evidence>
<dbReference type="NCBIfam" id="TIGR02349">
    <property type="entry name" value="DnaJ_bact"/>
    <property type="match status" value="1"/>
</dbReference>
<proteinExistence type="inferred from homology"/>
<evidence type="ECO:0000256" key="11">
    <source>
        <dbReference type="ARBA" id="ARBA00053423"/>
    </source>
</evidence>
<feature type="repeat" description="CXXCXGXG motif" evidence="14">
    <location>
        <begin position="150"/>
        <end position="157"/>
    </location>
</feature>
<keyword evidence="4 14" id="KW-0235">DNA replication</keyword>
<feature type="binding site" evidence="14">
    <location>
        <position position="206"/>
    </location>
    <ligand>
        <name>Zn(2+)</name>
        <dbReference type="ChEBI" id="CHEBI:29105"/>
        <label>1</label>
    </ligand>
</feature>
<dbReference type="PROSITE" id="PS51188">
    <property type="entry name" value="ZF_CR"/>
    <property type="match status" value="1"/>
</dbReference>
<dbReference type="PANTHER" id="PTHR43096">
    <property type="entry name" value="DNAJ HOMOLOG 1, MITOCHONDRIAL-RELATED"/>
    <property type="match status" value="1"/>
</dbReference>
<dbReference type="GO" id="GO:0051082">
    <property type="term" value="F:unfolded protein binding"/>
    <property type="evidence" value="ECO:0007669"/>
    <property type="project" value="UniProtKB-UniRule"/>
</dbReference>
<feature type="repeat" description="CXXCXGXG motif" evidence="14">
    <location>
        <begin position="203"/>
        <end position="210"/>
    </location>
</feature>
<feature type="zinc finger region" description="CR-type" evidence="15">
    <location>
        <begin position="137"/>
        <end position="215"/>
    </location>
</feature>
<feature type="binding site" evidence="14">
    <location>
        <position position="203"/>
    </location>
    <ligand>
        <name>Zn(2+)</name>
        <dbReference type="ChEBI" id="CHEBI:29105"/>
        <label>1</label>
    </ligand>
</feature>
<feature type="binding site" evidence="14">
    <location>
        <position position="167"/>
    </location>
    <ligand>
        <name>Zn(2+)</name>
        <dbReference type="ChEBI" id="CHEBI:29105"/>
        <label>2</label>
    </ligand>
</feature>
<evidence type="ECO:0000256" key="14">
    <source>
        <dbReference type="HAMAP-Rule" id="MF_01152"/>
    </source>
</evidence>
<dbReference type="Pfam" id="PF00684">
    <property type="entry name" value="DnaJ_CXXCXGXG"/>
    <property type="match status" value="1"/>
</dbReference>
<dbReference type="PROSITE" id="PS50076">
    <property type="entry name" value="DNAJ_2"/>
    <property type="match status" value="1"/>
</dbReference>
<dbReference type="SUPFAM" id="SSF46565">
    <property type="entry name" value="Chaperone J-domain"/>
    <property type="match status" value="1"/>
</dbReference>
<feature type="repeat" description="CXXCXGXG motif" evidence="14">
    <location>
        <begin position="167"/>
        <end position="174"/>
    </location>
</feature>
<feature type="binding site" evidence="14">
    <location>
        <position position="192"/>
    </location>
    <ligand>
        <name>Zn(2+)</name>
        <dbReference type="ChEBI" id="CHEBI:29105"/>
        <label>2</label>
    </ligand>
</feature>
<evidence type="ECO:0000256" key="6">
    <source>
        <dbReference type="ARBA" id="ARBA00022737"/>
    </source>
</evidence>
<dbReference type="InterPro" id="IPR012724">
    <property type="entry name" value="DnaJ"/>
</dbReference>
<dbReference type="InterPro" id="IPR008971">
    <property type="entry name" value="HSP40/DnaJ_pept-bd"/>
</dbReference>
<evidence type="ECO:0000256" key="3">
    <source>
        <dbReference type="ARBA" id="ARBA00022490"/>
    </source>
</evidence>
<evidence type="ECO:0000256" key="9">
    <source>
        <dbReference type="ARBA" id="ARBA00023016"/>
    </source>
</evidence>
<comment type="subcellular location">
    <subcellularLocation>
        <location evidence="1 14">Cytoplasm</location>
    </subcellularLocation>
</comment>
<feature type="domain" description="CR-type" evidence="17">
    <location>
        <begin position="137"/>
        <end position="215"/>
    </location>
</feature>
<comment type="subunit">
    <text evidence="2 14">Homodimer.</text>
</comment>
<keyword evidence="10 14" id="KW-0143">Chaperone</keyword>
<dbReference type="GO" id="GO:0005524">
    <property type="term" value="F:ATP binding"/>
    <property type="evidence" value="ECO:0007669"/>
    <property type="project" value="InterPro"/>
</dbReference>
<dbReference type="STRING" id="1499967.U27_00885"/>
<dbReference type="AlphaFoldDB" id="A0A081C8T2"/>
<dbReference type="SMART" id="SM00271">
    <property type="entry name" value="DnaJ"/>
    <property type="match status" value="1"/>
</dbReference>
<dbReference type="HOGENOM" id="CLU_017633_0_7_0"/>
<dbReference type="InterPro" id="IPR036410">
    <property type="entry name" value="HSP_DnaJ_Cys-rich_dom_sf"/>
</dbReference>
<sequence length="371" mass="41077">MTKRDYYEILGVHRDATNEELKKAYRKLALQYHPDRNPGNKDAEEKFKEAAEAYEVLSNSEKRNLYDQFGHEGLRSTGFSGFRGFEDIFSSFGDIFGDVFGFGDLFGAGTGRRRTGPQAGSDLRYNLRITFQEAVFGVEKEIEIEKLETCAICQGEGAEPGTQRTTCPTCQGRGQVHRTQGFFTVSTTCSRCRGQGTIIELPCRECHGAGKVRRKKKLSLKIPAGVDTGARLRLQGEGEGGLRGGPPGDLYVFIDVEPDATFQRDGDDIYCEEEISFTQAALGAEIEVPGLKESQKLTIPKGTQTGKVFKLDGVGIPSLRGFGRGDEYVKVVVRTPTDLSEEEEQLLRQFAELRGENIAAKKKGLFNSLFH</sequence>
<dbReference type="eggNOG" id="COG0484">
    <property type="taxonomic scope" value="Bacteria"/>
</dbReference>
<comment type="similarity">
    <text evidence="12 14">Belongs to the DnaJ family.</text>
</comment>
<feature type="repeat" description="CXXCXGXG motif" evidence="14">
    <location>
        <begin position="189"/>
        <end position="196"/>
    </location>
</feature>
<dbReference type="GO" id="GO:0008270">
    <property type="term" value="F:zinc ion binding"/>
    <property type="evidence" value="ECO:0007669"/>
    <property type="project" value="UniProtKB-UniRule"/>
</dbReference>
<dbReference type="Gene3D" id="1.10.287.110">
    <property type="entry name" value="DnaJ domain"/>
    <property type="match status" value="1"/>
</dbReference>
<comment type="function">
    <text evidence="11 14">Participates actively in the response to hyperosmotic and heat shock by preventing the aggregation of stress-denatured proteins and by disaggregating proteins, also in an autonomous, DnaK-independent fashion. Unfolded proteins bind initially to DnaJ; upon interaction with the DnaJ-bound protein, DnaK hydrolyzes its bound ATP, resulting in the formation of a stable complex. GrpE releases ADP from DnaK; ATP binding to DnaK triggers the release of the substrate protein, thus completing the reaction cycle. Several rounds of ATP-dependent interactions between DnaJ, DnaK and GrpE are required for fully efficient folding. Also involved, together with DnaK and GrpE, in the DNA replication of plasmids through activation of initiation proteins.</text>
</comment>
<comment type="cofactor">
    <cofactor evidence="14">
        <name>Zn(2+)</name>
        <dbReference type="ChEBI" id="CHEBI:29105"/>
    </cofactor>
    <text evidence="14">Binds 2 Zn(2+) ions per monomer.</text>
</comment>
<name>A0A081C8T2_VECG1</name>
<dbReference type="PANTHER" id="PTHR43096:SF10">
    <property type="entry name" value="CHAPERONE PROTEIN DNAJ A6, CHLOROPLASTIC"/>
    <property type="match status" value="1"/>
</dbReference>
<dbReference type="SUPFAM" id="SSF49493">
    <property type="entry name" value="HSP40/DnaJ peptide-binding domain"/>
    <property type="match status" value="2"/>
</dbReference>
<evidence type="ECO:0000259" key="16">
    <source>
        <dbReference type="PROSITE" id="PS50076"/>
    </source>
</evidence>
<evidence type="ECO:0000313" key="19">
    <source>
        <dbReference type="Proteomes" id="UP000030661"/>
    </source>
</evidence>
<feature type="binding site" evidence="14">
    <location>
        <position position="170"/>
    </location>
    <ligand>
        <name>Zn(2+)</name>
        <dbReference type="ChEBI" id="CHEBI:29105"/>
        <label>2</label>
    </ligand>
</feature>
<evidence type="ECO:0000256" key="4">
    <source>
        <dbReference type="ARBA" id="ARBA00022705"/>
    </source>
</evidence>
<dbReference type="EMBL" id="DF820476">
    <property type="protein sequence ID" value="GAK60987.1"/>
    <property type="molecule type" value="Genomic_DNA"/>
</dbReference>
<dbReference type="HAMAP" id="MF_01152">
    <property type="entry name" value="DnaJ"/>
    <property type="match status" value="1"/>
</dbReference>
<keyword evidence="7 14" id="KW-0863">Zinc-finger</keyword>
<evidence type="ECO:0000256" key="15">
    <source>
        <dbReference type="PROSITE-ProRule" id="PRU00546"/>
    </source>
</evidence>